<proteinExistence type="predicted"/>
<evidence type="ECO:0000313" key="2">
    <source>
        <dbReference type="EMBL" id="SIQ83186.1"/>
    </source>
</evidence>
<dbReference type="SUPFAM" id="SSF47413">
    <property type="entry name" value="lambda repressor-like DNA-binding domains"/>
    <property type="match status" value="1"/>
</dbReference>
<dbReference type="SUPFAM" id="SSF51306">
    <property type="entry name" value="LexA/Signal peptidase"/>
    <property type="match status" value="1"/>
</dbReference>
<dbReference type="AlphaFoldDB" id="A0A1N6VZV2"/>
<dbReference type="InterPro" id="IPR015927">
    <property type="entry name" value="Peptidase_S24_S26A/B/C"/>
</dbReference>
<accession>A0A1N6VZV2</accession>
<dbReference type="EMBL" id="FTMC01000010">
    <property type="protein sequence ID" value="SIQ83186.1"/>
    <property type="molecule type" value="Genomic_DNA"/>
</dbReference>
<dbReference type="PANTHER" id="PTHR33516">
    <property type="entry name" value="LEXA REPRESSOR"/>
    <property type="match status" value="1"/>
</dbReference>
<dbReference type="CDD" id="cd00093">
    <property type="entry name" value="HTH_XRE"/>
    <property type="match status" value="1"/>
</dbReference>
<gene>
    <name evidence="2" type="ORF">SAMN05421672_110157</name>
</gene>
<dbReference type="CDD" id="cd06529">
    <property type="entry name" value="S24_LexA-like"/>
    <property type="match status" value="1"/>
</dbReference>
<dbReference type="Proteomes" id="UP000186079">
    <property type="component" value="Unassembled WGS sequence"/>
</dbReference>
<dbReference type="InterPro" id="IPR039418">
    <property type="entry name" value="LexA-like"/>
</dbReference>
<sequence length="222" mass="24366">MAKKNALKLSQKKIADEIGVSPPSVAYYLNGTNPLNARFAAAFARLIEEPVDSFSPRLAAEIAQLAAATEHGNVSPAPQPRREPREYPLISWVAAGEACESSVCYPQGIADTWLSSTENAGEGAYWLTVRGHSMTRDVQPSFPEGTYILVRKDFDLVSGKYYIARNLNGRGGDDDDSVTFKQYIRDAGIEYLVPLNPQYQTIPMDGTWEIIGRVIDAKIPGL</sequence>
<evidence type="ECO:0000313" key="3">
    <source>
        <dbReference type="Proteomes" id="UP000186079"/>
    </source>
</evidence>
<dbReference type="GO" id="GO:0003677">
    <property type="term" value="F:DNA binding"/>
    <property type="evidence" value="ECO:0007669"/>
    <property type="project" value="InterPro"/>
</dbReference>
<dbReference type="PROSITE" id="PS50943">
    <property type="entry name" value="HTH_CROC1"/>
    <property type="match status" value="1"/>
</dbReference>
<dbReference type="Pfam" id="PF00717">
    <property type="entry name" value="Peptidase_S24"/>
    <property type="match status" value="1"/>
</dbReference>
<name>A0A1N6VZV2_9PSED</name>
<dbReference type="Gene3D" id="2.10.109.10">
    <property type="entry name" value="Umud Fragment, subunit A"/>
    <property type="match status" value="1"/>
</dbReference>
<protein>
    <submittedName>
        <fullName evidence="2">Phage repressor protein. Serine peptidase. MEROPS family S24</fullName>
    </submittedName>
</protein>
<evidence type="ECO:0000259" key="1">
    <source>
        <dbReference type="PROSITE" id="PS50943"/>
    </source>
</evidence>
<dbReference type="InterPro" id="IPR050077">
    <property type="entry name" value="LexA_repressor"/>
</dbReference>
<dbReference type="InterPro" id="IPR010982">
    <property type="entry name" value="Lambda_DNA-bd_dom_sf"/>
</dbReference>
<dbReference type="InterPro" id="IPR036286">
    <property type="entry name" value="LexA/Signal_pep-like_sf"/>
</dbReference>
<reference evidence="2 3" key="1">
    <citation type="submission" date="2017-01" db="EMBL/GenBank/DDBJ databases">
        <authorList>
            <person name="Mah S.A."/>
            <person name="Swanson W.J."/>
            <person name="Moy G.W."/>
            <person name="Vacquier V.D."/>
        </authorList>
    </citation>
    <scope>NUCLEOTIDE SEQUENCE [LARGE SCALE GENOMIC DNA]</scope>
    <source>
        <strain evidence="2 3">ATCC 29606</strain>
    </source>
</reference>
<organism evidence="2 3">
    <name type="scientific">Pseudomonas flexibilis</name>
    <dbReference type="NCBI Taxonomy" id="706570"/>
    <lineage>
        <taxon>Bacteria</taxon>
        <taxon>Pseudomonadati</taxon>
        <taxon>Pseudomonadota</taxon>
        <taxon>Gammaproteobacteria</taxon>
        <taxon>Pseudomonadales</taxon>
        <taxon>Pseudomonadaceae</taxon>
        <taxon>Pseudomonas</taxon>
    </lineage>
</organism>
<feature type="domain" description="HTH cro/C1-type" evidence="1">
    <location>
        <begin position="5"/>
        <end position="54"/>
    </location>
</feature>
<dbReference type="PANTHER" id="PTHR33516:SF2">
    <property type="entry name" value="LEXA REPRESSOR-RELATED"/>
    <property type="match status" value="1"/>
</dbReference>
<dbReference type="InterPro" id="IPR001387">
    <property type="entry name" value="Cro/C1-type_HTH"/>
</dbReference>
<dbReference type="Pfam" id="PF01381">
    <property type="entry name" value="HTH_3"/>
    <property type="match status" value="1"/>
</dbReference>
<dbReference type="Gene3D" id="1.10.260.40">
    <property type="entry name" value="lambda repressor-like DNA-binding domains"/>
    <property type="match status" value="1"/>
</dbReference>